<evidence type="ECO:0000313" key="4">
    <source>
        <dbReference type="Proteomes" id="UP000265520"/>
    </source>
</evidence>
<dbReference type="PANTHER" id="PTHR46148">
    <property type="entry name" value="CHROMO DOMAIN-CONTAINING PROTEIN"/>
    <property type="match status" value="1"/>
</dbReference>
<protein>
    <recommendedName>
        <fullName evidence="5">Chromo domain-containing protein</fullName>
    </recommendedName>
</protein>
<name>A0A392RDE7_9FABA</name>
<dbReference type="InterPro" id="IPR023780">
    <property type="entry name" value="Chromo_domain"/>
</dbReference>
<evidence type="ECO:0008006" key="5">
    <source>
        <dbReference type="Google" id="ProtNLM"/>
    </source>
</evidence>
<feature type="non-terminal residue" evidence="3">
    <location>
        <position position="1"/>
    </location>
</feature>
<feature type="domain" description="Tf2-1-like SH3-like" evidence="2">
    <location>
        <begin position="6"/>
        <end position="53"/>
    </location>
</feature>
<keyword evidence="4" id="KW-1185">Reference proteome</keyword>
<dbReference type="AlphaFoldDB" id="A0A392RDE7"/>
<dbReference type="InterPro" id="IPR016197">
    <property type="entry name" value="Chromo-like_dom_sf"/>
</dbReference>
<dbReference type="EMBL" id="LXQA010205664">
    <property type="protein sequence ID" value="MCI33595.1"/>
    <property type="molecule type" value="Genomic_DNA"/>
</dbReference>
<sequence length="123" mass="13999">QLSMKKHGYNKLLPKFYGPFKVLGRIDAAAYQLELPPSAAIHNVFHVSQLKLCPNPQAHPIQHLPSATVGVPKVPVAILDRKMVKRSNIAATKVLVQWKDLTLEKATWEFYYDLLKKFPDFHP</sequence>
<comment type="caution">
    <text evidence="3">The sequence shown here is derived from an EMBL/GenBank/DDBJ whole genome shotgun (WGS) entry which is preliminary data.</text>
</comment>
<evidence type="ECO:0000259" key="2">
    <source>
        <dbReference type="Pfam" id="PF24626"/>
    </source>
</evidence>
<organism evidence="3 4">
    <name type="scientific">Trifolium medium</name>
    <dbReference type="NCBI Taxonomy" id="97028"/>
    <lineage>
        <taxon>Eukaryota</taxon>
        <taxon>Viridiplantae</taxon>
        <taxon>Streptophyta</taxon>
        <taxon>Embryophyta</taxon>
        <taxon>Tracheophyta</taxon>
        <taxon>Spermatophyta</taxon>
        <taxon>Magnoliopsida</taxon>
        <taxon>eudicotyledons</taxon>
        <taxon>Gunneridae</taxon>
        <taxon>Pentapetalae</taxon>
        <taxon>rosids</taxon>
        <taxon>fabids</taxon>
        <taxon>Fabales</taxon>
        <taxon>Fabaceae</taxon>
        <taxon>Papilionoideae</taxon>
        <taxon>50 kb inversion clade</taxon>
        <taxon>NPAAA clade</taxon>
        <taxon>Hologalegina</taxon>
        <taxon>IRL clade</taxon>
        <taxon>Trifolieae</taxon>
        <taxon>Trifolium</taxon>
    </lineage>
</organism>
<evidence type="ECO:0000313" key="3">
    <source>
        <dbReference type="EMBL" id="MCI33595.1"/>
    </source>
</evidence>
<dbReference type="InterPro" id="IPR056924">
    <property type="entry name" value="SH3_Tf2-1"/>
</dbReference>
<accession>A0A392RDE7</accession>
<proteinExistence type="predicted"/>
<evidence type="ECO:0000259" key="1">
    <source>
        <dbReference type="Pfam" id="PF00385"/>
    </source>
</evidence>
<feature type="domain" description="Chromo" evidence="1">
    <location>
        <begin position="75"/>
        <end position="120"/>
    </location>
</feature>
<dbReference type="PANTHER" id="PTHR46148:SF54">
    <property type="entry name" value="RETROTRANSPOSON-LIKE PROTEIN"/>
    <property type="match status" value="1"/>
</dbReference>
<dbReference type="SUPFAM" id="SSF54160">
    <property type="entry name" value="Chromo domain-like"/>
    <property type="match status" value="1"/>
</dbReference>
<dbReference type="Pfam" id="PF24626">
    <property type="entry name" value="SH3_Tf2-1"/>
    <property type="match status" value="1"/>
</dbReference>
<dbReference type="Pfam" id="PF00385">
    <property type="entry name" value="Chromo"/>
    <property type="match status" value="1"/>
</dbReference>
<reference evidence="3 4" key="1">
    <citation type="journal article" date="2018" name="Front. Plant Sci.">
        <title>Red Clover (Trifolium pratense) and Zigzag Clover (T. medium) - A Picture of Genomic Similarities and Differences.</title>
        <authorList>
            <person name="Dluhosova J."/>
            <person name="Istvanek J."/>
            <person name="Nedelnik J."/>
            <person name="Repkova J."/>
        </authorList>
    </citation>
    <scope>NUCLEOTIDE SEQUENCE [LARGE SCALE GENOMIC DNA]</scope>
    <source>
        <strain evidence="4">cv. 10/8</strain>
        <tissue evidence="3">Leaf</tissue>
    </source>
</reference>
<dbReference type="Proteomes" id="UP000265520">
    <property type="component" value="Unassembled WGS sequence"/>
</dbReference>